<dbReference type="Proteomes" id="UP001292094">
    <property type="component" value="Unassembled WGS sequence"/>
</dbReference>
<dbReference type="GO" id="GO:0003697">
    <property type="term" value="F:single-stranded DNA binding"/>
    <property type="evidence" value="ECO:0007669"/>
    <property type="project" value="TreeGrafter"/>
</dbReference>
<gene>
    <name evidence="2" type="ORF">Pmani_026028</name>
</gene>
<dbReference type="PANTHER" id="PTHR45916:SF1">
    <property type="entry name" value="STRUCTURAL MAINTENANCE OF CHROMOSOMES PROTEIN 5"/>
    <property type="match status" value="1"/>
</dbReference>
<protein>
    <submittedName>
        <fullName evidence="2">Uncharacterized protein</fullName>
    </submittedName>
</protein>
<evidence type="ECO:0000256" key="1">
    <source>
        <dbReference type="ARBA" id="ARBA00023054"/>
    </source>
</evidence>
<reference evidence="2" key="1">
    <citation type="submission" date="2023-11" db="EMBL/GenBank/DDBJ databases">
        <title>Genome assemblies of two species of porcelain crab, Petrolisthes cinctipes and Petrolisthes manimaculis (Anomura: Porcellanidae).</title>
        <authorList>
            <person name="Angst P."/>
        </authorList>
    </citation>
    <scope>NUCLEOTIDE SEQUENCE</scope>
    <source>
        <strain evidence="2">PB745_02</strain>
        <tissue evidence="2">Gill</tissue>
    </source>
</reference>
<dbReference type="PANTHER" id="PTHR45916">
    <property type="entry name" value="STRUCTURAL MAINTENANCE OF CHROMOSOMES PROTEIN 5"/>
    <property type="match status" value="1"/>
</dbReference>
<dbReference type="GO" id="GO:0005634">
    <property type="term" value="C:nucleus"/>
    <property type="evidence" value="ECO:0007669"/>
    <property type="project" value="TreeGrafter"/>
</dbReference>
<keyword evidence="3" id="KW-1185">Reference proteome</keyword>
<comment type="caution">
    <text evidence="2">The sequence shown here is derived from an EMBL/GenBank/DDBJ whole genome shotgun (WGS) entry which is preliminary data.</text>
</comment>
<sequence length="106" mass="12201">MWEDRLELLKKRNQDVYRAALWLESNANQFTAKIHVESVKQSWVPHITSLVNDISTKFSKFMAGVGYAGEVTLSVPEDPNTFISYGISIKVSFRDHQHLKELTAQY</sequence>
<evidence type="ECO:0000313" key="2">
    <source>
        <dbReference type="EMBL" id="KAK4301853.1"/>
    </source>
</evidence>
<dbReference type="EMBL" id="JAWZYT010002817">
    <property type="protein sequence ID" value="KAK4301853.1"/>
    <property type="molecule type" value="Genomic_DNA"/>
</dbReference>
<organism evidence="2 3">
    <name type="scientific">Petrolisthes manimaculis</name>
    <dbReference type="NCBI Taxonomy" id="1843537"/>
    <lineage>
        <taxon>Eukaryota</taxon>
        <taxon>Metazoa</taxon>
        <taxon>Ecdysozoa</taxon>
        <taxon>Arthropoda</taxon>
        <taxon>Crustacea</taxon>
        <taxon>Multicrustacea</taxon>
        <taxon>Malacostraca</taxon>
        <taxon>Eumalacostraca</taxon>
        <taxon>Eucarida</taxon>
        <taxon>Decapoda</taxon>
        <taxon>Pleocyemata</taxon>
        <taxon>Anomura</taxon>
        <taxon>Galatheoidea</taxon>
        <taxon>Porcellanidae</taxon>
        <taxon>Petrolisthes</taxon>
    </lineage>
</organism>
<keyword evidence="1" id="KW-0175">Coiled coil</keyword>
<dbReference type="AlphaFoldDB" id="A0AAE1P5I3"/>
<proteinExistence type="predicted"/>
<evidence type="ECO:0000313" key="3">
    <source>
        <dbReference type="Proteomes" id="UP001292094"/>
    </source>
</evidence>
<name>A0AAE1P5I3_9EUCA</name>
<dbReference type="GO" id="GO:0030915">
    <property type="term" value="C:Smc5-Smc6 complex"/>
    <property type="evidence" value="ECO:0007669"/>
    <property type="project" value="TreeGrafter"/>
</dbReference>
<accession>A0AAE1P5I3</accession>
<dbReference type="GO" id="GO:0000724">
    <property type="term" value="P:double-strand break repair via homologous recombination"/>
    <property type="evidence" value="ECO:0007669"/>
    <property type="project" value="TreeGrafter"/>
</dbReference>